<dbReference type="InterPro" id="IPR003871">
    <property type="entry name" value="RFA1B/D_OB_1st"/>
</dbReference>
<evidence type="ECO:0000313" key="2">
    <source>
        <dbReference type="EMBL" id="GEU36289.1"/>
    </source>
</evidence>
<feature type="domain" description="Replication protein A 70 kDa DNA-binding subunit B/D first OB fold" evidence="1">
    <location>
        <begin position="2"/>
        <end position="88"/>
    </location>
</feature>
<dbReference type="InterPro" id="IPR012340">
    <property type="entry name" value="NA-bd_OB-fold"/>
</dbReference>
<gene>
    <name evidence="2" type="ORF">Tci_008267</name>
</gene>
<dbReference type="PANTHER" id="PTHR47165">
    <property type="entry name" value="OS03G0429900 PROTEIN"/>
    <property type="match status" value="1"/>
</dbReference>
<dbReference type="AlphaFoldDB" id="A0A6L2JHS1"/>
<dbReference type="CDD" id="cd04480">
    <property type="entry name" value="RPA1_DBD_A_like"/>
    <property type="match status" value="1"/>
</dbReference>
<dbReference type="SUPFAM" id="SSF50249">
    <property type="entry name" value="Nucleic acid-binding proteins"/>
    <property type="match status" value="1"/>
</dbReference>
<dbReference type="GO" id="GO:0003677">
    <property type="term" value="F:DNA binding"/>
    <property type="evidence" value="ECO:0007669"/>
    <property type="project" value="UniProtKB-KW"/>
</dbReference>
<organism evidence="2">
    <name type="scientific">Tanacetum cinerariifolium</name>
    <name type="common">Dalmatian daisy</name>
    <name type="synonym">Chrysanthemum cinerariifolium</name>
    <dbReference type="NCBI Taxonomy" id="118510"/>
    <lineage>
        <taxon>Eukaryota</taxon>
        <taxon>Viridiplantae</taxon>
        <taxon>Streptophyta</taxon>
        <taxon>Embryophyta</taxon>
        <taxon>Tracheophyta</taxon>
        <taxon>Spermatophyta</taxon>
        <taxon>Magnoliopsida</taxon>
        <taxon>eudicotyledons</taxon>
        <taxon>Gunneridae</taxon>
        <taxon>Pentapetalae</taxon>
        <taxon>asterids</taxon>
        <taxon>campanulids</taxon>
        <taxon>Asterales</taxon>
        <taxon>Asteraceae</taxon>
        <taxon>Asteroideae</taxon>
        <taxon>Anthemideae</taxon>
        <taxon>Anthemidinae</taxon>
        <taxon>Tanacetum</taxon>
    </lineage>
</organism>
<dbReference type="Pfam" id="PF02721">
    <property type="entry name" value="DUF223"/>
    <property type="match status" value="1"/>
</dbReference>
<proteinExistence type="predicted"/>
<name>A0A6L2JHS1_TANCI</name>
<dbReference type="Gene3D" id="2.40.50.140">
    <property type="entry name" value="Nucleic acid-binding proteins"/>
    <property type="match status" value="1"/>
</dbReference>
<sequence length="424" mass="48689">MCILHAWLQPLYNNQQVKNMEMIVMDEHNSNMQATVRMDKLKRFQHHLKEGNALTIQRYSLDKINPKFRMVYNVMRLSFLSNTKVDSCIDFYGSIHVFVWRPFKSITNLEKEEDGQFDVVGQVIACEDLDNYEKNGKAGKKPRAMRLNTRCGNYAQQFNDFLNSCDDHGMIVLVLHFAMICGTVGTVITIQEDEGWWYLGCWACHGKDETGTISLSCFNDESESDGSILTEITNLIGNEYAFKVSVDDYNVKKLLLVFIVLRFSNDQEIINYVLACATLIKDNEATSNTVSAITLLSRKQIKTQHLMRSRRQISVMLKVNREVSVQLAKRKMLRLRLKKMLEQWILKVKDGELGEANDGEVLIHVPEELLIDAVDDPVTSIIDFTYPNLLNNINNSSYFQEKAILAPTNEVVDIINDHLLNKFP</sequence>
<keyword evidence="2" id="KW-0238">DNA-binding</keyword>
<dbReference type="PANTHER" id="PTHR47165:SF4">
    <property type="entry name" value="OS03G0429900 PROTEIN"/>
    <property type="match status" value="1"/>
</dbReference>
<accession>A0A6L2JHS1</accession>
<dbReference type="EMBL" id="BKCJ010000792">
    <property type="protein sequence ID" value="GEU36289.1"/>
    <property type="molecule type" value="Genomic_DNA"/>
</dbReference>
<comment type="caution">
    <text evidence="2">The sequence shown here is derived from an EMBL/GenBank/DDBJ whole genome shotgun (WGS) entry which is preliminary data.</text>
</comment>
<evidence type="ECO:0000259" key="1">
    <source>
        <dbReference type="Pfam" id="PF02721"/>
    </source>
</evidence>
<reference evidence="2" key="1">
    <citation type="journal article" date="2019" name="Sci. Rep.">
        <title>Draft genome of Tanacetum cinerariifolium, the natural source of mosquito coil.</title>
        <authorList>
            <person name="Yamashiro T."/>
            <person name="Shiraishi A."/>
            <person name="Satake H."/>
            <person name="Nakayama K."/>
        </authorList>
    </citation>
    <scope>NUCLEOTIDE SEQUENCE</scope>
</reference>
<protein>
    <submittedName>
        <fullName evidence="2">Replication protein A 70 kDa DNA-binding subunit B</fullName>
    </submittedName>
</protein>